<keyword evidence="6 7" id="KW-0326">Glycosidase</keyword>
<proteinExistence type="inferred from homology"/>
<keyword evidence="4 7" id="KW-0378">Hydrolase</keyword>
<feature type="disulfide bond" evidence="9">
    <location>
        <begin position="514"/>
        <end position="532"/>
    </location>
</feature>
<reference evidence="13 15" key="2">
    <citation type="journal article" date="2013" name="Nature">
        <title>Insights into bilaterian evolution from three spiralian genomes.</title>
        <authorList>
            <person name="Simakov O."/>
            <person name="Marletaz F."/>
            <person name="Cho S.J."/>
            <person name="Edsinger-Gonzales E."/>
            <person name="Havlak P."/>
            <person name="Hellsten U."/>
            <person name="Kuo D.H."/>
            <person name="Larsson T."/>
            <person name="Lv J."/>
            <person name="Arendt D."/>
            <person name="Savage R."/>
            <person name="Osoegawa K."/>
            <person name="de Jong P."/>
            <person name="Grimwood J."/>
            <person name="Chapman J.A."/>
            <person name="Shapiro H."/>
            <person name="Aerts A."/>
            <person name="Otillar R.P."/>
            <person name="Terry A.Y."/>
            <person name="Boore J.L."/>
            <person name="Grigoriev I.V."/>
            <person name="Lindberg D.R."/>
            <person name="Seaver E.C."/>
            <person name="Weisblat D.A."/>
            <person name="Putnam N.H."/>
            <person name="Rokhsar D.S."/>
        </authorList>
    </citation>
    <scope>NUCLEOTIDE SEQUENCE</scope>
    <source>
        <strain evidence="13 15">I ESC-2004</strain>
    </source>
</reference>
<dbReference type="InterPro" id="IPR029018">
    <property type="entry name" value="Hex-like_dom2"/>
</dbReference>
<name>R7VAX7_CAPTE</name>
<dbReference type="Pfam" id="PF00728">
    <property type="entry name" value="Glyco_hydro_20"/>
    <property type="match status" value="1"/>
</dbReference>
<evidence type="ECO:0000256" key="4">
    <source>
        <dbReference type="ARBA" id="ARBA00022801"/>
    </source>
</evidence>
<feature type="disulfide bond" evidence="9">
    <location>
        <begin position="290"/>
        <end position="342"/>
    </location>
</feature>
<dbReference type="EnsemblMetazoa" id="CapteT183554">
    <property type="protein sequence ID" value="CapteP183554"/>
    <property type="gene ID" value="CapteG183554"/>
</dbReference>
<dbReference type="STRING" id="283909.R7VAX7"/>
<dbReference type="InterPro" id="IPR017853">
    <property type="entry name" value="GH"/>
</dbReference>
<dbReference type="EMBL" id="KB295185">
    <property type="protein sequence ID" value="ELU13491.1"/>
    <property type="molecule type" value="Genomic_DNA"/>
</dbReference>
<evidence type="ECO:0000256" key="7">
    <source>
        <dbReference type="PIRNR" id="PIRNR001093"/>
    </source>
</evidence>
<evidence type="ECO:0000256" key="2">
    <source>
        <dbReference type="ARBA" id="ARBA00006285"/>
    </source>
</evidence>
<evidence type="ECO:0000259" key="12">
    <source>
        <dbReference type="Pfam" id="PF14845"/>
    </source>
</evidence>
<evidence type="ECO:0000313" key="13">
    <source>
        <dbReference type="EMBL" id="ELU13491.1"/>
    </source>
</evidence>
<dbReference type="HOGENOM" id="CLU_007082_0_3_1"/>
<dbReference type="GO" id="GO:0030203">
    <property type="term" value="P:glycosaminoglycan metabolic process"/>
    <property type="evidence" value="ECO:0007669"/>
    <property type="project" value="TreeGrafter"/>
</dbReference>
<evidence type="ECO:0000256" key="3">
    <source>
        <dbReference type="ARBA" id="ARBA00022729"/>
    </source>
</evidence>
<evidence type="ECO:0000256" key="1">
    <source>
        <dbReference type="ARBA" id="ARBA00001231"/>
    </source>
</evidence>
<dbReference type="GO" id="GO:0004563">
    <property type="term" value="F:beta-N-acetylhexosaminidase activity"/>
    <property type="evidence" value="ECO:0007669"/>
    <property type="project" value="UniProtKB-EC"/>
</dbReference>
<evidence type="ECO:0000256" key="9">
    <source>
        <dbReference type="PIRSR" id="PIRSR001093-2"/>
    </source>
</evidence>
<evidence type="ECO:0000313" key="14">
    <source>
        <dbReference type="EnsemblMetazoa" id="CapteP183554"/>
    </source>
</evidence>
<dbReference type="OMA" id="HATDTQS"/>
<feature type="domain" description="Beta-hexosaminidase eukaryotic type N-terminal" evidence="12">
    <location>
        <begin position="33"/>
        <end position="158"/>
    </location>
</feature>
<reference evidence="14" key="3">
    <citation type="submission" date="2015-06" db="UniProtKB">
        <authorList>
            <consortium name="EnsemblMetazoa"/>
        </authorList>
    </citation>
    <scope>IDENTIFICATION</scope>
</reference>
<evidence type="ECO:0000313" key="15">
    <source>
        <dbReference type="Proteomes" id="UP000014760"/>
    </source>
</evidence>
<evidence type="ECO:0000259" key="11">
    <source>
        <dbReference type="Pfam" id="PF00728"/>
    </source>
</evidence>
<dbReference type="Proteomes" id="UP000014760">
    <property type="component" value="Unassembled WGS sequence"/>
</dbReference>
<dbReference type="InterPro" id="IPR029019">
    <property type="entry name" value="HEX_eukaryotic_N"/>
</dbReference>
<keyword evidence="15" id="KW-1185">Reference proteome</keyword>
<dbReference type="OrthoDB" id="428480at2759"/>
<feature type="disulfide bond" evidence="9">
    <location>
        <begin position="63"/>
        <end position="116"/>
    </location>
</feature>
<dbReference type="InterPro" id="IPR025705">
    <property type="entry name" value="Beta_hexosaminidase_sua/sub"/>
</dbReference>
<dbReference type="GO" id="GO:0016020">
    <property type="term" value="C:membrane"/>
    <property type="evidence" value="ECO:0007669"/>
    <property type="project" value="TreeGrafter"/>
</dbReference>
<accession>R7VAX7</accession>
<dbReference type="SUPFAM" id="SSF55545">
    <property type="entry name" value="beta-N-acetylhexosaminidase-like domain"/>
    <property type="match status" value="1"/>
</dbReference>
<dbReference type="GO" id="GO:0005975">
    <property type="term" value="P:carbohydrate metabolic process"/>
    <property type="evidence" value="ECO:0007669"/>
    <property type="project" value="InterPro"/>
</dbReference>
<keyword evidence="5" id="KW-0325">Glycoprotein</keyword>
<feature type="active site" description="Proton donor" evidence="8">
    <location>
        <position position="337"/>
    </location>
</feature>
<dbReference type="PIRSF" id="PIRSF001093">
    <property type="entry name" value="B-hxosamndse_ab_euk"/>
    <property type="match status" value="1"/>
</dbReference>
<dbReference type="Gene3D" id="3.20.20.80">
    <property type="entry name" value="Glycosidases"/>
    <property type="match status" value="1"/>
</dbReference>
<keyword evidence="9" id="KW-1015">Disulfide bond</keyword>
<reference evidence="15" key="1">
    <citation type="submission" date="2012-12" db="EMBL/GenBank/DDBJ databases">
        <authorList>
            <person name="Hellsten U."/>
            <person name="Grimwood J."/>
            <person name="Chapman J.A."/>
            <person name="Shapiro H."/>
            <person name="Aerts A."/>
            <person name="Otillar R.P."/>
            <person name="Terry A.Y."/>
            <person name="Boore J.L."/>
            <person name="Simakov O."/>
            <person name="Marletaz F."/>
            <person name="Cho S.-J."/>
            <person name="Edsinger-Gonzales E."/>
            <person name="Havlak P."/>
            <person name="Kuo D.-H."/>
            <person name="Larsson T."/>
            <person name="Lv J."/>
            <person name="Arendt D."/>
            <person name="Savage R."/>
            <person name="Osoegawa K."/>
            <person name="de Jong P."/>
            <person name="Lindberg D.R."/>
            <person name="Seaver E.C."/>
            <person name="Weisblat D.A."/>
            <person name="Putnam N.H."/>
            <person name="Grigoriev I.V."/>
            <person name="Rokhsar D.S."/>
        </authorList>
    </citation>
    <scope>NUCLEOTIDE SEQUENCE</scope>
    <source>
        <strain evidence="15">I ESC-2004</strain>
    </source>
</reference>
<dbReference type="AlphaFoldDB" id="R7VAX7"/>
<evidence type="ECO:0000256" key="10">
    <source>
        <dbReference type="SAM" id="SignalP"/>
    </source>
</evidence>
<evidence type="ECO:0000256" key="5">
    <source>
        <dbReference type="ARBA" id="ARBA00023180"/>
    </source>
</evidence>
<dbReference type="GO" id="GO:0005764">
    <property type="term" value="C:lysosome"/>
    <property type="evidence" value="ECO:0007669"/>
    <property type="project" value="TreeGrafter"/>
</dbReference>
<keyword evidence="3 10" id="KW-0732">Signal</keyword>
<sequence>MKALLQWAVVLAAIAVNCLEAYTAGAPQSKGEPWPKPAVYQTTDSTLFLSQFNFKFTVVGEDCAILRGALGRYFKLIFYPGSQLSRSKRDALKFHPEEANMAEELLELKVNVQQKCSDGDFPEHGMDESYTLYVGGSSELVSPSIWGALRGLETFSQLTYKGQNGMLLVNETKITDKPRFAWRGVLLDSSRHFLPKKVLFENLDAMAWNKLNVFHWHIVDDQSFPYQSLLFPALSEKGAYDPYTHVYTQQDVADVIEYARVRGIRVVPEFDTPGHSQSWGPGQPGLLTQCYDKSGQPNGQFGPIDPTLNTTYPFLKQFMGEIAKVFPDKYVHLGGDEVSFSCWQSNPTIKQFMTDKGFGSDYAKLEAFYMQNLLDIVGSYGSGYLVWQEVIDNGVKIKPDTIAHVWKSSLDEVKRTTGRGLQTLYSTCWYLDYIAYGRQWPKYYSCDPQNFNGTKAQKDLVIGGELCMWGEFVDATDLISRTWPRGSAVAERLWSPEDVTDHNAAAPRIEEQRCRMVRRGLNAEPINGPGHCVDEFVP</sequence>
<dbReference type="EC" id="3.2.1.52" evidence="7"/>
<comment type="catalytic activity">
    <reaction evidence="1 7">
        <text>Hydrolysis of terminal non-reducing N-acetyl-D-hexosamine residues in N-acetyl-beta-D-hexosaminides.</text>
        <dbReference type="EC" id="3.2.1.52"/>
    </reaction>
</comment>
<feature type="chain" id="PRO_5010979176" description="Beta-hexosaminidase" evidence="10">
    <location>
        <begin position="26"/>
        <end position="538"/>
    </location>
</feature>
<dbReference type="Gene3D" id="3.30.379.10">
    <property type="entry name" value="Chitobiase/beta-hexosaminidase domain 2-like"/>
    <property type="match status" value="1"/>
</dbReference>
<comment type="similarity">
    <text evidence="2 7">Belongs to the glycosyl hydrolase 20 family.</text>
</comment>
<dbReference type="SUPFAM" id="SSF51445">
    <property type="entry name" value="(Trans)glycosidases"/>
    <property type="match status" value="1"/>
</dbReference>
<dbReference type="PANTHER" id="PTHR22600:SF21">
    <property type="entry name" value="BETA-HEXOSAMINIDASE A"/>
    <property type="match status" value="1"/>
</dbReference>
<feature type="domain" description="Glycoside hydrolase family 20 catalytic" evidence="11">
    <location>
        <begin position="180"/>
        <end position="496"/>
    </location>
</feature>
<protein>
    <recommendedName>
        <fullName evidence="7">Beta-hexosaminidase</fullName>
        <ecNumber evidence="7">3.2.1.52</ecNumber>
    </recommendedName>
</protein>
<dbReference type="PRINTS" id="PR00738">
    <property type="entry name" value="GLHYDRLASE20"/>
</dbReference>
<dbReference type="InterPro" id="IPR015883">
    <property type="entry name" value="Glyco_hydro_20_cat"/>
</dbReference>
<dbReference type="PANTHER" id="PTHR22600">
    <property type="entry name" value="BETA-HEXOSAMINIDASE"/>
    <property type="match status" value="1"/>
</dbReference>
<dbReference type="FunFam" id="3.20.20.80:FF:000063">
    <property type="entry name" value="Beta-hexosaminidase"/>
    <property type="match status" value="1"/>
</dbReference>
<dbReference type="GO" id="GO:0006689">
    <property type="term" value="P:ganglioside catabolic process"/>
    <property type="evidence" value="ECO:0007669"/>
    <property type="project" value="TreeGrafter"/>
</dbReference>
<feature type="signal peptide" evidence="10">
    <location>
        <begin position="1"/>
        <end position="25"/>
    </location>
</feature>
<evidence type="ECO:0000256" key="8">
    <source>
        <dbReference type="PIRSR" id="PIRSR001093-1"/>
    </source>
</evidence>
<dbReference type="FunCoup" id="R7VAX7">
    <property type="interactions" value="1508"/>
</dbReference>
<dbReference type="EMBL" id="AMQN01005134">
    <property type="status" value="NOT_ANNOTATED_CDS"/>
    <property type="molecule type" value="Genomic_DNA"/>
</dbReference>
<dbReference type="CDD" id="cd06562">
    <property type="entry name" value="GH20_HexA_HexB-like"/>
    <property type="match status" value="1"/>
</dbReference>
<gene>
    <name evidence="13" type="ORF">CAPTEDRAFT_183554</name>
</gene>
<dbReference type="Pfam" id="PF14845">
    <property type="entry name" value="Glycohydro_20b2"/>
    <property type="match status" value="1"/>
</dbReference>
<evidence type="ECO:0000256" key="6">
    <source>
        <dbReference type="ARBA" id="ARBA00023295"/>
    </source>
</evidence>
<organism evidence="13">
    <name type="scientific">Capitella teleta</name>
    <name type="common">Polychaete worm</name>
    <dbReference type="NCBI Taxonomy" id="283909"/>
    <lineage>
        <taxon>Eukaryota</taxon>
        <taxon>Metazoa</taxon>
        <taxon>Spiralia</taxon>
        <taxon>Lophotrochozoa</taxon>
        <taxon>Annelida</taxon>
        <taxon>Polychaeta</taxon>
        <taxon>Sedentaria</taxon>
        <taxon>Scolecida</taxon>
        <taxon>Capitellidae</taxon>
        <taxon>Capitella</taxon>
    </lineage>
</organism>